<name>A0A317U3R1_9GAMM</name>
<evidence type="ECO:0000313" key="3">
    <source>
        <dbReference type="EMBL" id="RUR25406.1"/>
    </source>
</evidence>
<sequence>MPIHFFSEEEQAPILHHYNETQTKKNKIPHLLRNYNSGWPLLQVSLFSLNDTVDPIKYEHVLGGGTCHFFYIGAFNFASLLTKIPGNMEIIIPHPIPPQREQIKADNVLLFLKAFSIHHKKLGIKIISTSGGYGKNLTIELPVGNAEQLRNALSASFSFALKEHASIKAIGLWEDSDYTQKQIEDAINPEVAVFINGQIFIDLGMLLKQTVKDKEINLLFKYLFKVNAFLELTKNFSDFKPNSTTISGISPETPAKPLESNLKKTISFFQEEKKDTTPLHDMADYSKAPATNQRSEFS</sequence>
<evidence type="ECO:0000256" key="1">
    <source>
        <dbReference type="SAM" id="MobiDB-lite"/>
    </source>
</evidence>
<dbReference type="EMBL" id="RZGX01000003">
    <property type="protein sequence ID" value="RUR25406.1"/>
    <property type="molecule type" value="Genomic_DNA"/>
</dbReference>
<feature type="region of interest" description="Disordered" evidence="1">
    <location>
        <begin position="274"/>
        <end position="298"/>
    </location>
</feature>
<dbReference type="Proteomes" id="UP000287374">
    <property type="component" value="Unassembled WGS sequence"/>
</dbReference>
<protein>
    <submittedName>
        <fullName evidence="2">Uncharacterized protein</fullName>
    </submittedName>
</protein>
<dbReference type="RefSeq" id="WP_110143162.1">
    <property type="nucleotide sequence ID" value="NZ_QHJG01000021.1"/>
</dbReference>
<organism evidence="2 4">
    <name type="scientific">Legionella qingyii</name>
    <dbReference type="NCBI Taxonomy" id="2184757"/>
    <lineage>
        <taxon>Bacteria</taxon>
        <taxon>Pseudomonadati</taxon>
        <taxon>Pseudomonadota</taxon>
        <taxon>Gammaproteobacteria</taxon>
        <taxon>Legionellales</taxon>
        <taxon>Legionellaceae</taxon>
        <taxon>Legionella</taxon>
    </lineage>
</organism>
<gene>
    <name evidence="2" type="ORF">DGG96_13405</name>
    <name evidence="3" type="ORF">ELY20_02825</name>
</gene>
<feature type="compositionally biased region" description="Basic and acidic residues" evidence="1">
    <location>
        <begin position="274"/>
        <end position="284"/>
    </location>
</feature>
<dbReference type="OrthoDB" id="5651794at2"/>
<accession>A0A317U3R1</accession>
<dbReference type="EMBL" id="QHJG01000021">
    <property type="protein sequence ID" value="PWY55172.1"/>
    <property type="molecule type" value="Genomic_DNA"/>
</dbReference>
<comment type="caution">
    <text evidence="2">The sequence shown here is derived from an EMBL/GenBank/DDBJ whole genome shotgun (WGS) entry which is preliminary data.</text>
</comment>
<reference evidence="3 5" key="2">
    <citation type="submission" date="2018-12" db="EMBL/GenBank/DDBJ databases">
        <title>Legionella sp,whole genome shotgun sequence.</title>
        <authorList>
            <person name="Wu H."/>
        </authorList>
    </citation>
    <scope>NUCLEOTIDE SEQUENCE [LARGE SCALE GENOMIC DNA]</scope>
    <source>
        <strain evidence="3">Km489</strain>
        <strain evidence="5">km489</strain>
    </source>
</reference>
<feature type="compositionally biased region" description="Polar residues" evidence="1">
    <location>
        <begin position="289"/>
        <end position="298"/>
    </location>
</feature>
<evidence type="ECO:0000313" key="2">
    <source>
        <dbReference type="EMBL" id="PWY55172.1"/>
    </source>
</evidence>
<evidence type="ECO:0000313" key="4">
    <source>
        <dbReference type="Proteomes" id="UP000247152"/>
    </source>
</evidence>
<proteinExistence type="predicted"/>
<reference evidence="2 4" key="1">
    <citation type="submission" date="2018-05" db="EMBL/GenBank/DDBJ databases">
        <title>Legionella qingyii sp.nov., whole genome shotgun sequence.</title>
        <authorList>
            <person name="Wu H."/>
            <person name="Zhu Q."/>
            <person name="Hu C."/>
        </authorList>
    </citation>
    <scope>NUCLEOTIDE SEQUENCE [LARGE SCALE GENOMIC DNA]</scope>
    <source>
        <strain evidence="2 4">HEB18</strain>
    </source>
</reference>
<dbReference type="AlphaFoldDB" id="A0A317U3R1"/>
<evidence type="ECO:0000313" key="5">
    <source>
        <dbReference type="Proteomes" id="UP000287374"/>
    </source>
</evidence>
<dbReference type="Proteomes" id="UP000247152">
    <property type="component" value="Unassembled WGS sequence"/>
</dbReference>
<keyword evidence="5" id="KW-1185">Reference proteome</keyword>